<evidence type="ECO:0000256" key="2">
    <source>
        <dbReference type="ARBA" id="ARBA00022475"/>
    </source>
</evidence>
<keyword evidence="2" id="KW-1003">Cell membrane</keyword>
<evidence type="ECO:0000313" key="8">
    <source>
        <dbReference type="EMBL" id="QDT57458.1"/>
    </source>
</evidence>
<evidence type="ECO:0000256" key="3">
    <source>
        <dbReference type="ARBA" id="ARBA00022692"/>
    </source>
</evidence>
<feature type="domain" description="Type II secretion system protein GspF" evidence="7">
    <location>
        <begin position="158"/>
        <end position="286"/>
    </location>
</feature>
<feature type="transmembrane region" description="Helical" evidence="6">
    <location>
        <begin position="122"/>
        <end position="140"/>
    </location>
</feature>
<dbReference type="PANTHER" id="PTHR35007">
    <property type="entry name" value="INTEGRAL MEMBRANE PROTEIN-RELATED"/>
    <property type="match status" value="1"/>
</dbReference>
<feature type="transmembrane region" description="Helical" evidence="6">
    <location>
        <begin position="85"/>
        <end position="110"/>
    </location>
</feature>
<keyword evidence="9" id="KW-1185">Reference proteome</keyword>
<organism evidence="8 9">
    <name type="scientific">Caulifigura coniformis</name>
    <dbReference type="NCBI Taxonomy" id="2527983"/>
    <lineage>
        <taxon>Bacteria</taxon>
        <taxon>Pseudomonadati</taxon>
        <taxon>Planctomycetota</taxon>
        <taxon>Planctomycetia</taxon>
        <taxon>Planctomycetales</taxon>
        <taxon>Planctomycetaceae</taxon>
        <taxon>Caulifigura</taxon>
    </lineage>
</organism>
<dbReference type="GO" id="GO:0005886">
    <property type="term" value="C:plasma membrane"/>
    <property type="evidence" value="ECO:0007669"/>
    <property type="project" value="UniProtKB-SubCell"/>
</dbReference>
<sequence>MAGILQDYAHVWTGLAAFGAVFTALMILVQSDRRVDNRIRSLTSNDDRRAKSDGFLHRLLRQLGPRNEASIGTLRNRLLHAGFQAPAAVSVFSTMQLLVGAVGALLGIWFARSLPPRVLDDLLGALLGGCLGFLAPGHYLKLRTRRRQQSLQSALPDFLDLMVACLDAGMSLEGALQRITDELQVAHPVLGSELARVQRDIELGATADRALLNFAERSDVDILRTLANACSQARRFGSRIATTLRSLADSLREQREQRAEEAAQIAAVKILLPTLILLFPIIFVVLAGPAAIQIVEQFSKTGMVNDRK</sequence>
<dbReference type="InterPro" id="IPR018076">
    <property type="entry name" value="T2SS_GspF_dom"/>
</dbReference>
<dbReference type="InterPro" id="IPR042094">
    <property type="entry name" value="T2SS_GspF_sf"/>
</dbReference>
<dbReference type="EMBL" id="CP036271">
    <property type="protein sequence ID" value="QDT57458.1"/>
    <property type="molecule type" value="Genomic_DNA"/>
</dbReference>
<evidence type="ECO:0000259" key="7">
    <source>
        <dbReference type="Pfam" id="PF00482"/>
    </source>
</evidence>
<dbReference type="OrthoDB" id="9810662at2"/>
<dbReference type="AlphaFoldDB" id="A0A517SMV7"/>
<accession>A0A517SMV7</accession>
<comment type="subcellular location">
    <subcellularLocation>
        <location evidence="1">Cell membrane</location>
        <topology evidence="1">Multi-pass membrane protein</topology>
    </subcellularLocation>
</comment>
<evidence type="ECO:0000256" key="6">
    <source>
        <dbReference type="SAM" id="Phobius"/>
    </source>
</evidence>
<gene>
    <name evidence="8" type="ORF">Pan44_55270</name>
</gene>
<evidence type="ECO:0000256" key="4">
    <source>
        <dbReference type="ARBA" id="ARBA00022989"/>
    </source>
</evidence>
<keyword evidence="5 6" id="KW-0472">Membrane</keyword>
<evidence type="ECO:0000256" key="5">
    <source>
        <dbReference type="ARBA" id="ARBA00023136"/>
    </source>
</evidence>
<dbReference type="PANTHER" id="PTHR35007:SF2">
    <property type="entry name" value="PILUS ASSEMBLE PROTEIN"/>
    <property type="match status" value="1"/>
</dbReference>
<evidence type="ECO:0000256" key="1">
    <source>
        <dbReference type="ARBA" id="ARBA00004651"/>
    </source>
</evidence>
<keyword evidence="3 6" id="KW-0812">Transmembrane</keyword>
<name>A0A517SMV7_9PLAN</name>
<reference evidence="8 9" key="1">
    <citation type="submission" date="2019-02" db="EMBL/GenBank/DDBJ databases">
        <title>Deep-cultivation of Planctomycetes and their phenomic and genomic characterization uncovers novel biology.</title>
        <authorList>
            <person name="Wiegand S."/>
            <person name="Jogler M."/>
            <person name="Boedeker C."/>
            <person name="Pinto D."/>
            <person name="Vollmers J."/>
            <person name="Rivas-Marin E."/>
            <person name="Kohn T."/>
            <person name="Peeters S.H."/>
            <person name="Heuer A."/>
            <person name="Rast P."/>
            <person name="Oberbeckmann S."/>
            <person name="Bunk B."/>
            <person name="Jeske O."/>
            <person name="Meyerdierks A."/>
            <person name="Storesund J.E."/>
            <person name="Kallscheuer N."/>
            <person name="Luecker S."/>
            <person name="Lage O.M."/>
            <person name="Pohl T."/>
            <person name="Merkel B.J."/>
            <person name="Hornburger P."/>
            <person name="Mueller R.-W."/>
            <person name="Bruemmer F."/>
            <person name="Labrenz M."/>
            <person name="Spormann A.M."/>
            <person name="Op den Camp H."/>
            <person name="Overmann J."/>
            <person name="Amann R."/>
            <person name="Jetten M.S.M."/>
            <person name="Mascher T."/>
            <person name="Medema M.H."/>
            <person name="Devos D.P."/>
            <person name="Kaster A.-K."/>
            <person name="Ovreas L."/>
            <person name="Rohde M."/>
            <person name="Galperin M.Y."/>
            <person name="Jogler C."/>
        </authorList>
    </citation>
    <scope>NUCLEOTIDE SEQUENCE [LARGE SCALE GENOMIC DNA]</scope>
    <source>
        <strain evidence="8 9">Pan44</strain>
    </source>
</reference>
<feature type="transmembrane region" description="Helical" evidence="6">
    <location>
        <begin position="270"/>
        <end position="295"/>
    </location>
</feature>
<evidence type="ECO:0000313" key="9">
    <source>
        <dbReference type="Proteomes" id="UP000315700"/>
    </source>
</evidence>
<protein>
    <submittedName>
        <fullName evidence="8">Bacterial type II secretion system protein F domain protein</fullName>
    </submittedName>
</protein>
<dbReference type="Proteomes" id="UP000315700">
    <property type="component" value="Chromosome"/>
</dbReference>
<dbReference type="InParanoid" id="A0A517SMV7"/>
<keyword evidence="4 6" id="KW-1133">Transmembrane helix</keyword>
<proteinExistence type="predicted"/>
<dbReference type="Pfam" id="PF00482">
    <property type="entry name" value="T2SSF"/>
    <property type="match status" value="1"/>
</dbReference>
<dbReference type="KEGG" id="ccos:Pan44_55270"/>
<feature type="transmembrane region" description="Helical" evidence="6">
    <location>
        <begin position="12"/>
        <end position="29"/>
    </location>
</feature>
<dbReference type="Gene3D" id="1.20.81.30">
    <property type="entry name" value="Type II secretion system (T2SS), domain F"/>
    <property type="match status" value="1"/>
</dbReference>
<dbReference type="RefSeq" id="WP_145034805.1">
    <property type="nucleotide sequence ID" value="NZ_CP036271.1"/>
</dbReference>